<dbReference type="AlphaFoldDB" id="A0A165Q758"/>
<evidence type="ECO:0000313" key="1">
    <source>
        <dbReference type="EMBL" id="KZT22014.1"/>
    </source>
</evidence>
<gene>
    <name evidence="2" type="ORF">NEOLEDRAFT_1132458</name>
    <name evidence="1" type="ORF">NEOLEDRAFT_1138542</name>
</gene>
<keyword evidence="3" id="KW-1185">Reference proteome</keyword>
<proteinExistence type="predicted"/>
<organism evidence="1 3">
    <name type="scientific">Neolentinus lepideus HHB14362 ss-1</name>
    <dbReference type="NCBI Taxonomy" id="1314782"/>
    <lineage>
        <taxon>Eukaryota</taxon>
        <taxon>Fungi</taxon>
        <taxon>Dikarya</taxon>
        <taxon>Basidiomycota</taxon>
        <taxon>Agaricomycotina</taxon>
        <taxon>Agaricomycetes</taxon>
        <taxon>Gloeophyllales</taxon>
        <taxon>Gloeophyllaceae</taxon>
        <taxon>Neolentinus</taxon>
    </lineage>
</organism>
<name>A0A165Q758_9AGAM</name>
<dbReference type="OrthoDB" id="2758200at2759"/>
<dbReference type="EMBL" id="KV425600">
    <property type="protein sequence ID" value="KZT22014.1"/>
    <property type="molecule type" value="Genomic_DNA"/>
</dbReference>
<reference evidence="1 3" key="1">
    <citation type="journal article" date="2016" name="Mol. Biol. Evol.">
        <title>Comparative Genomics of Early-Diverging Mushroom-Forming Fungi Provides Insights into the Origins of Lignocellulose Decay Capabilities.</title>
        <authorList>
            <person name="Nagy L.G."/>
            <person name="Riley R."/>
            <person name="Tritt A."/>
            <person name="Adam C."/>
            <person name="Daum C."/>
            <person name="Floudas D."/>
            <person name="Sun H."/>
            <person name="Yadav J.S."/>
            <person name="Pangilinan J."/>
            <person name="Larsson K.H."/>
            <person name="Matsuura K."/>
            <person name="Barry K."/>
            <person name="Labutti K."/>
            <person name="Kuo R."/>
            <person name="Ohm R.A."/>
            <person name="Bhattacharya S.S."/>
            <person name="Shirouzu T."/>
            <person name="Yoshinaga Y."/>
            <person name="Martin F.M."/>
            <person name="Grigoriev I.V."/>
            <person name="Hibbett D.S."/>
        </authorList>
    </citation>
    <scope>NUCLEOTIDE SEQUENCE [LARGE SCALE GENOMIC DNA]</scope>
    <source>
        <strain evidence="1 3">HHB14362 ss-1</strain>
    </source>
</reference>
<accession>A0A165Q758</accession>
<dbReference type="Proteomes" id="UP000076761">
    <property type="component" value="Unassembled WGS sequence"/>
</dbReference>
<evidence type="ECO:0000313" key="3">
    <source>
        <dbReference type="Proteomes" id="UP000076761"/>
    </source>
</evidence>
<sequence>MGRGDTAIRTSLLYPGGQIRVRHKLFEEIENTRKGLKGKMTTNTNASKWKICDWPSTSDAAKHARDNLADAGTHKPCILHTYDETDNEIAPADYASTLKGALVKVVISVSRWIISNQWVFGADIQSRSIY</sequence>
<protein>
    <submittedName>
        <fullName evidence="1">Uncharacterized protein</fullName>
    </submittedName>
</protein>
<dbReference type="EMBL" id="KV425567">
    <property type="protein sequence ID" value="KZT26407.1"/>
    <property type="molecule type" value="Genomic_DNA"/>
</dbReference>
<evidence type="ECO:0000313" key="2">
    <source>
        <dbReference type="EMBL" id="KZT26407.1"/>
    </source>
</evidence>